<keyword evidence="3" id="KW-1185">Reference proteome</keyword>
<feature type="region of interest" description="Disordered" evidence="1">
    <location>
        <begin position="1"/>
        <end position="85"/>
    </location>
</feature>
<evidence type="ECO:0000313" key="2">
    <source>
        <dbReference type="EMBL" id="KAF6845306.1"/>
    </source>
</evidence>
<feature type="compositionally biased region" description="Basic and acidic residues" evidence="1">
    <location>
        <begin position="41"/>
        <end position="56"/>
    </location>
</feature>
<proteinExistence type="predicted"/>
<dbReference type="Proteomes" id="UP000639643">
    <property type="component" value="Unassembled WGS sequence"/>
</dbReference>
<protein>
    <submittedName>
        <fullName evidence="2">Uncharacterized protein</fullName>
    </submittedName>
</protein>
<reference evidence="2" key="1">
    <citation type="journal article" date="2020" name="Phytopathology">
        <title>Genome Sequence Resources of Colletotrichum truncatum, C. plurivorum, C. musicola, and C. sojae: Four Species Pathogenic to Soybean (Glycine max).</title>
        <authorList>
            <person name="Rogerio F."/>
            <person name="Boufleur T.R."/>
            <person name="Ciampi-Guillardi M."/>
            <person name="Sukno S.A."/>
            <person name="Thon M.R."/>
            <person name="Massola Junior N.S."/>
            <person name="Baroncelli R."/>
        </authorList>
    </citation>
    <scope>NUCLEOTIDE SEQUENCE</scope>
    <source>
        <strain evidence="2">LFN0074</strain>
    </source>
</reference>
<accession>A0A8H6U9S0</accession>
<dbReference type="AlphaFoldDB" id="A0A8H6U9S0"/>
<organism evidence="2 3">
    <name type="scientific">Colletotrichum musicola</name>
    <dbReference type="NCBI Taxonomy" id="2175873"/>
    <lineage>
        <taxon>Eukaryota</taxon>
        <taxon>Fungi</taxon>
        <taxon>Dikarya</taxon>
        <taxon>Ascomycota</taxon>
        <taxon>Pezizomycotina</taxon>
        <taxon>Sordariomycetes</taxon>
        <taxon>Hypocreomycetidae</taxon>
        <taxon>Glomerellales</taxon>
        <taxon>Glomerellaceae</taxon>
        <taxon>Colletotrichum</taxon>
        <taxon>Colletotrichum orchidearum species complex</taxon>
    </lineage>
</organism>
<name>A0A8H6U9S0_9PEZI</name>
<evidence type="ECO:0000256" key="1">
    <source>
        <dbReference type="SAM" id="MobiDB-lite"/>
    </source>
</evidence>
<evidence type="ECO:0000313" key="3">
    <source>
        <dbReference type="Proteomes" id="UP000639643"/>
    </source>
</evidence>
<sequence>MSENPEVEVAEIQTPPRCQTPPAAAPPRHIPNSAGTGRRIPTADDNKRPSRREGADKLVGTPISNFAKRVPRPSETDSELGPGKESLVLRRPNIDSLLSASVHEVDQASLKACFLSPVALYHARAERAVGDLECRR</sequence>
<dbReference type="EMBL" id="WIGM01000003">
    <property type="protein sequence ID" value="KAF6845306.1"/>
    <property type="molecule type" value="Genomic_DNA"/>
</dbReference>
<comment type="caution">
    <text evidence="2">The sequence shown here is derived from an EMBL/GenBank/DDBJ whole genome shotgun (WGS) entry which is preliminary data.</text>
</comment>
<gene>
    <name evidence="2" type="ORF">CMUS01_00251</name>
</gene>